<accession>A0A061HKX1</accession>
<evidence type="ECO:0000259" key="4">
    <source>
        <dbReference type="SMART" id="SM00993"/>
    </source>
</evidence>
<feature type="compositionally biased region" description="Basic and acidic residues" evidence="3">
    <location>
        <begin position="25"/>
        <end position="40"/>
    </location>
</feature>
<reference evidence="6" key="3">
    <citation type="submission" date="2018-07" db="EMBL/GenBank/DDBJ databases">
        <authorList>
            <person name="Quirk P.G."/>
            <person name="Krulwich T.A."/>
        </authorList>
    </citation>
    <scope>NUCLEOTIDE SEQUENCE</scope>
    <source>
        <strain evidence="6">96224</strain>
    </source>
</reference>
<dbReference type="HOGENOM" id="CLU_008699_2_0_1"/>
<dbReference type="PANTHER" id="PTHR13275:SF4">
    <property type="entry name" value="VACUOLAR PROTEIN SORTING-ASSOCIATED PROTEIN 72 HOMOLOG"/>
    <property type="match status" value="1"/>
</dbReference>
<dbReference type="GO" id="GO:0005634">
    <property type="term" value="C:nucleus"/>
    <property type="evidence" value="ECO:0007669"/>
    <property type="project" value="TreeGrafter"/>
</dbReference>
<feature type="domain" description="Vps72/YL1 C-terminal" evidence="4">
    <location>
        <begin position="485"/>
        <end position="514"/>
    </location>
</feature>
<feature type="region of interest" description="Disordered" evidence="3">
    <location>
        <begin position="136"/>
        <end position="155"/>
    </location>
</feature>
<feature type="compositionally biased region" description="Acidic residues" evidence="3">
    <location>
        <begin position="88"/>
        <end position="100"/>
    </location>
</feature>
<reference evidence="7" key="1">
    <citation type="journal article" date="2013" name="Nat. Genet.">
        <title>The wheat powdery mildew genome shows the unique evolution of an obligate biotroph.</title>
        <authorList>
            <person name="Wicker T."/>
            <person name="Oberhaensli S."/>
            <person name="Parlange F."/>
            <person name="Buchmann J.P."/>
            <person name="Shatalina M."/>
            <person name="Roffler S."/>
            <person name="Ben-David R."/>
            <person name="Dolezel J."/>
            <person name="Simkova H."/>
            <person name="Schulze-Lefert P."/>
            <person name="Spanu P.D."/>
            <person name="Bruggmann R."/>
            <person name="Amselem J."/>
            <person name="Quesneville H."/>
            <person name="Ver Loren van Themaat E."/>
            <person name="Paape T."/>
            <person name="Shimizu K.K."/>
            <person name="Keller B."/>
        </authorList>
    </citation>
    <scope>NUCLEOTIDE SEQUENCE [LARGE SCALE GENOMIC DNA]</scope>
    <source>
        <strain evidence="7">96224</strain>
    </source>
</reference>
<organism evidence="6">
    <name type="scientific">Blumeria graminis f. sp. tritici 96224</name>
    <dbReference type="NCBI Taxonomy" id="1268274"/>
    <lineage>
        <taxon>Eukaryota</taxon>
        <taxon>Fungi</taxon>
        <taxon>Dikarya</taxon>
        <taxon>Ascomycota</taxon>
        <taxon>Pezizomycotina</taxon>
        <taxon>Leotiomycetes</taxon>
        <taxon>Erysiphales</taxon>
        <taxon>Erysiphaceae</taxon>
        <taxon>Blumeria</taxon>
    </lineage>
</organism>
<protein>
    <submittedName>
        <fullName evidence="6">Bgt-422</fullName>
    </submittedName>
</protein>
<sequence length="558" mass="63258">MIELQNASNGIAFLSNQRSGSSENSDEKVELLVNTREKRSTAGNRLHNLLRQEEPDDELELLFAEDDEDVDYANAEGDESDIQMGSSDNEDQGPEEENDFQGEKDIEKLDRMERAKVIKKNRGIFNVFQKKVRADNDLAPSTPKPKKKYERASWLSTSCHTPVRASARGSTRQSKQELQVQIMDREIKRLKQAAKMEKIAEEKAKKKNPPLTQEDRLKEAAKVEIANTKCLTRWERAEQERENERTQRLANLHDRKIEGPVITYWSGVATYVNGKLTRLGKIDIDNQSPLTAKKRNVEVCKNYENTQSKKQKTHSEFRPKNKYLKSLVPENKEINVPKPLVPDISQIVFEQSHQTSSFLAPTLGLNLIAPPPHPFLAPPPLGGPSPHSGLGFYAHQLHQYRHYMFNKSSTHKLSAKVSIQTPMLLSSQSPSPIEHCLRSSLIFSNFSEAAIKSREAQLKAMFPYIKISAMRISKPPRSKTGTRSNLCVITGYPAKYKDPKTGLQYYNSYAYKEIQKLQKGEIRWSDLLGAYAGSNTMKAARGVPDRFMEIVQQDSVAS</sequence>
<proteinExistence type="inferred from homology"/>
<dbReference type="PANTHER" id="PTHR13275">
    <property type="entry name" value="YL-1 PROTEIN TRANSCRIPTION FACTOR-LIKE 1"/>
    <property type="match status" value="1"/>
</dbReference>
<dbReference type="EMBL" id="KE375012">
    <property type="protein sequence ID" value="EPQ65988.1"/>
    <property type="molecule type" value="Genomic_DNA"/>
</dbReference>
<evidence type="ECO:0000256" key="2">
    <source>
        <dbReference type="SAM" id="Coils"/>
    </source>
</evidence>
<feature type="coiled-coil region" evidence="2">
    <location>
        <begin position="173"/>
        <end position="207"/>
    </location>
</feature>
<name>A0A061HKX1_BLUGR</name>
<evidence type="ECO:0000313" key="5">
    <source>
        <dbReference type="EMBL" id="EPQ65988.1"/>
    </source>
</evidence>
<feature type="compositionally biased region" description="Polar residues" evidence="3">
    <location>
        <begin position="1"/>
        <end position="23"/>
    </location>
</feature>
<dbReference type="Pfam" id="PF05764">
    <property type="entry name" value="YL1"/>
    <property type="match status" value="1"/>
</dbReference>
<dbReference type="SMART" id="SM00993">
    <property type="entry name" value="YL1_C"/>
    <property type="match status" value="1"/>
</dbReference>
<dbReference type="AlphaFoldDB" id="A0A061HKX1"/>
<dbReference type="Proteomes" id="UP000053110">
    <property type="component" value="Unassembled WGS sequence"/>
</dbReference>
<gene>
    <name evidence="5" type="ORF">BGT96224_422</name>
    <name evidence="6" type="ORF">BGT96224V2_LOCUS2251</name>
</gene>
<dbReference type="InterPro" id="IPR013272">
    <property type="entry name" value="Vps72/YL1_C"/>
</dbReference>
<evidence type="ECO:0000313" key="6">
    <source>
        <dbReference type="EMBL" id="SUZ09095.1"/>
    </source>
</evidence>
<feature type="region of interest" description="Disordered" evidence="3">
    <location>
        <begin position="1"/>
        <end position="107"/>
    </location>
</feature>
<dbReference type="OrthoDB" id="3942062at2759"/>
<dbReference type="Pfam" id="PF08265">
    <property type="entry name" value="YL1_C"/>
    <property type="match status" value="1"/>
</dbReference>
<evidence type="ECO:0000313" key="7">
    <source>
        <dbReference type="Proteomes" id="UP000053110"/>
    </source>
</evidence>
<feature type="compositionally biased region" description="Acidic residues" evidence="3">
    <location>
        <begin position="54"/>
        <end position="81"/>
    </location>
</feature>
<evidence type="ECO:0000256" key="3">
    <source>
        <dbReference type="SAM" id="MobiDB-lite"/>
    </source>
</evidence>
<reference evidence="5" key="2">
    <citation type="submission" date="2013-01" db="EMBL/GenBank/DDBJ databases">
        <title>The wheat powdery mildew genome reveals unique evolution of an obligate biotroph.</title>
        <authorList>
            <person name="Oberhaensli S."/>
            <person name="Wicker T."/>
            <person name="Keller B."/>
        </authorList>
    </citation>
    <scope>NUCLEOTIDE SEQUENCE</scope>
    <source>
        <strain evidence="5">96224</strain>
    </source>
</reference>
<dbReference type="EMBL" id="UIGY01000039">
    <property type="protein sequence ID" value="SUZ09095.1"/>
    <property type="molecule type" value="Genomic_DNA"/>
</dbReference>
<dbReference type="InterPro" id="IPR046757">
    <property type="entry name" value="YL1_N"/>
</dbReference>
<keyword evidence="2" id="KW-0175">Coiled coil</keyword>
<evidence type="ECO:0000256" key="1">
    <source>
        <dbReference type="ARBA" id="ARBA00006832"/>
    </source>
</evidence>
<comment type="similarity">
    <text evidence="1">Belongs to the VPS72/YL1 family.</text>
</comment>